<dbReference type="GeneID" id="60234913"/>
<organism evidence="2">
    <name type="scientific">Osmundea sinicola</name>
    <dbReference type="NCBI Taxonomy" id="290685"/>
    <lineage>
        <taxon>Eukaryota</taxon>
        <taxon>Rhodophyta</taxon>
        <taxon>Florideophyceae</taxon>
        <taxon>Rhodymeniophycidae</taxon>
        <taxon>Ceramiales</taxon>
        <taxon>Rhodomelaceae</taxon>
        <taxon>Laurencieae</taxon>
        <taxon>Osmundea</taxon>
    </lineage>
</organism>
<gene>
    <name evidence="2" type="primary">petL</name>
</gene>
<sequence length="31" mass="3465">MSIGISYILFIGLFMGLAISLYLSLQFVKLI</sequence>
<dbReference type="RefSeq" id="YP_009944572.1">
    <property type="nucleotide sequence ID" value="NC_051457.1"/>
</dbReference>
<proteinExistence type="predicted"/>
<keyword evidence="1" id="KW-0472">Membrane</keyword>
<evidence type="ECO:0000313" key="2">
    <source>
        <dbReference type="EMBL" id="QFR99866.1"/>
    </source>
</evidence>
<dbReference type="EMBL" id="MH898941">
    <property type="protein sequence ID" value="QFR99866.1"/>
    <property type="molecule type" value="Genomic_DNA"/>
</dbReference>
<keyword evidence="2" id="KW-0934">Plastid</keyword>
<keyword evidence="2" id="KW-0150">Chloroplast</keyword>
<accession>A0A7L4WPE0</accession>
<evidence type="ECO:0000256" key="1">
    <source>
        <dbReference type="SAM" id="Phobius"/>
    </source>
</evidence>
<feature type="transmembrane region" description="Helical" evidence="1">
    <location>
        <begin position="6"/>
        <end position="25"/>
    </location>
</feature>
<reference evidence="2" key="1">
    <citation type="submission" date="2018-09" db="EMBL/GenBank/DDBJ databases">
        <title>Genomics and Phylogenetic analysis of three type specimens of Osmundea (Rhodomelaceae, Rhodophyta).</title>
        <authorList>
            <person name="Hughey J.R."/>
            <person name="Miller K.A."/>
        </authorList>
    </citation>
    <scope>NUCLEOTIDE SEQUENCE</scope>
</reference>
<protein>
    <submittedName>
        <fullName evidence="2">Cytochrome b6-f complex subunit 6</fullName>
    </submittedName>
</protein>
<name>A0A7L4WPE0_9FLOR</name>
<dbReference type="AlphaFoldDB" id="A0A7L4WPE0"/>
<keyword evidence="1" id="KW-0812">Transmembrane</keyword>
<keyword evidence="1" id="KW-1133">Transmembrane helix</keyword>
<geneLocation type="chloroplast" evidence="2"/>